<evidence type="ECO:0000313" key="7">
    <source>
        <dbReference type="EMBL" id="RSU04585.1"/>
    </source>
</evidence>
<dbReference type="InterPro" id="IPR050116">
    <property type="entry name" value="DNA_polymerase-Y"/>
</dbReference>
<evidence type="ECO:0000256" key="4">
    <source>
        <dbReference type="ARBA" id="ARBA00022705"/>
    </source>
</evidence>
<comment type="caution">
    <text evidence="7">The sequence shown here is derived from an EMBL/GenBank/DDBJ whole genome shotgun (WGS) entry which is preliminary data.</text>
</comment>
<dbReference type="GO" id="GO:0003684">
    <property type="term" value="F:damaged DNA binding"/>
    <property type="evidence" value="ECO:0007669"/>
    <property type="project" value="InterPro"/>
</dbReference>
<reference evidence="7 8" key="1">
    <citation type="submission" date="2017-05" db="EMBL/GenBank/DDBJ databases">
        <title>Vagococcus spp. assemblies.</title>
        <authorList>
            <person name="Gulvik C.A."/>
        </authorList>
    </citation>
    <scope>NUCLEOTIDE SEQUENCE [LARGE SCALE GENOMIC DNA]</scope>
    <source>
        <strain evidence="7 8">CCUG 41755</strain>
    </source>
</reference>
<dbReference type="Pfam" id="PF11799">
    <property type="entry name" value="IMS_C"/>
    <property type="match status" value="1"/>
</dbReference>
<dbReference type="PROSITE" id="PS50173">
    <property type="entry name" value="UMUC"/>
    <property type="match status" value="1"/>
</dbReference>
<keyword evidence="2" id="KW-0515">Mutator protein</keyword>
<dbReference type="PANTHER" id="PTHR11076">
    <property type="entry name" value="DNA REPAIR POLYMERASE UMUC / TRANSFERASE FAMILY MEMBER"/>
    <property type="match status" value="1"/>
</dbReference>
<name>A0A430ABH6_9ENTE</name>
<dbReference type="InterPro" id="IPR043502">
    <property type="entry name" value="DNA/RNA_pol_sf"/>
</dbReference>
<evidence type="ECO:0000256" key="2">
    <source>
        <dbReference type="ARBA" id="ARBA00022457"/>
    </source>
</evidence>
<dbReference type="AlphaFoldDB" id="A0A430ABH6"/>
<dbReference type="GO" id="GO:0003887">
    <property type="term" value="F:DNA-directed DNA polymerase activity"/>
    <property type="evidence" value="ECO:0007669"/>
    <property type="project" value="UniProtKB-KW"/>
</dbReference>
<keyword evidence="3" id="KW-0548">Nucleotidyltransferase</keyword>
<dbReference type="RefSeq" id="WP_126829993.1">
    <property type="nucleotide sequence ID" value="NZ_CBCRYB010000006.1"/>
</dbReference>
<keyword evidence="5" id="KW-0239">DNA-directed DNA polymerase</keyword>
<dbReference type="GO" id="GO:0042276">
    <property type="term" value="P:error-prone translesion synthesis"/>
    <property type="evidence" value="ECO:0007669"/>
    <property type="project" value="TreeGrafter"/>
</dbReference>
<dbReference type="GO" id="GO:0005829">
    <property type="term" value="C:cytosol"/>
    <property type="evidence" value="ECO:0007669"/>
    <property type="project" value="TreeGrafter"/>
</dbReference>
<dbReference type="Gene3D" id="1.10.150.20">
    <property type="entry name" value="5' to 3' exonuclease, C-terminal subdomain"/>
    <property type="match status" value="1"/>
</dbReference>
<dbReference type="GO" id="GO:0006281">
    <property type="term" value="P:DNA repair"/>
    <property type="evidence" value="ECO:0007669"/>
    <property type="project" value="InterPro"/>
</dbReference>
<dbReference type="CDD" id="cd01700">
    <property type="entry name" value="PolY_Pol_V_umuC"/>
    <property type="match status" value="1"/>
</dbReference>
<feature type="domain" description="UmuC" evidence="6">
    <location>
        <begin position="15"/>
        <end position="205"/>
    </location>
</feature>
<dbReference type="Gene3D" id="3.40.1170.60">
    <property type="match status" value="1"/>
</dbReference>
<gene>
    <name evidence="7" type="ORF">CBF31_00795</name>
</gene>
<evidence type="ECO:0000256" key="1">
    <source>
        <dbReference type="ARBA" id="ARBA00010945"/>
    </source>
</evidence>
<proteinExistence type="inferred from homology"/>
<dbReference type="PANTHER" id="PTHR11076:SF35">
    <property type="entry name" value="DNA REPAIR PROTEIN HOMOLOG YOBH"/>
    <property type="match status" value="1"/>
</dbReference>
<dbReference type="EMBL" id="NGJY01000001">
    <property type="protein sequence ID" value="RSU04585.1"/>
    <property type="molecule type" value="Genomic_DNA"/>
</dbReference>
<dbReference type="GO" id="GO:0006260">
    <property type="term" value="P:DNA replication"/>
    <property type="evidence" value="ECO:0007669"/>
    <property type="project" value="UniProtKB-KW"/>
</dbReference>
<dbReference type="InterPro" id="IPR017961">
    <property type="entry name" value="DNA_pol_Y-fam_little_finger"/>
</dbReference>
<keyword evidence="8" id="KW-1185">Reference proteome</keyword>
<dbReference type="Pfam" id="PF11798">
    <property type="entry name" value="IMS_HHH"/>
    <property type="match status" value="1"/>
</dbReference>
<dbReference type="SUPFAM" id="SSF100879">
    <property type="entry name" value="Lesion bypass DNA polymerase (Y-family), little finger domain"/>
    <property type="match status" value="1"/>
</dbReference>
<keyword evidence="5" id="KW-0808">Transferase</keyword>
<evidence type="ECO:0000256" key="5">
    <source>
        <dbReference type="ARBA" id="ARBA00022932"/>
    </source>
</evidence>
<comment type="similarity">
    <text evidence="1">Belongs to the DNA polymerase type-Y family.</text>
</comment>
<organism evidence="7 8">
    <name type="scientific">Vagococcus fessus</name>
    <dbReference type="NCBI Taxonomy" id="120370"/>
    <lineage>
        <taxon>Bacteria</taxon>
        <taxon>Bacillati</taxon>
        <taxon>Bacillota</taxon>
        <taxon>Bacilli</taxon>
        <taxon>Lactobacillales</taxon>
        <taxon>Enterococcaceae</taxon>
        <taxon>Vagococcus</taxon>
    </lineage>
</organism>
<evidence type="ECO:0000256" key="3">
    <source>
        <dbReference type="ARBA" id="ARBA00022695"/>
    </source>
</evidence>
<evidence type="ECO:0000313" key="8">
    <source>
        <dbReference type="Proteomes" id="UP000287101"/>
    </source>
</evidence>
<accession>A0A430ABH6</accession>
<protein>
    <recommendedName>
        <fullName evidence="6">UmuC domain-containing protein</fullName>
    </recommendedName>
</protein>
<dbReference type="GO" id="GO:0009432">
    <property type="term" value="P:SOS response"/>
    <property type="evidence" value="ECO:0007669"/>
    <property type="project" value="TreeGrafter"/>
</dbReference>
<keyword evidence="4" id="KW-0235">DNA replication</keyword>
<dbReference type="Gene3D" id="3.30.1490.100">
    <property type="entry name" value="DNA polymerase, Y-family, little finger domain"/>
    <property type="match status" value="1"/>
</dbReference>
<dbReference type="InterPro" id="IPR036775">
    <property type="entry name" value="DNA_pol_Y-fam_lit_finger_sf"/>
</dbReference>
<dbReference type="SUPFAM" id="SSF56672">
    <property type="entry name" value="DNA/RNA polymerases"/>
    <property type="match status" value="1"/>
</dbReference>
<evidence type="ECO:0000259" key="6">
    <source>
        <dbReference type="PROSITE" id="PS50173"/>
    </source>
</evidence>
<dbReference type="InterPro" id="IPR043128">
    <property type="entry name" value="Rev_trsase/Diguanyl_cyclase"/>
</dbReference>
<sequence length="432" mass="48873">MTVMMDYTKENRRAVLCIDVKSFFASVESVKHGLHPLHSEVVVMSRGNQNGGLVLAASPKVKEKYGLKTGSRKYEFPRKHQILIVPPRMGLYVRVNGLINQIFQQYAAKEDIHTYSIDESFVDITASYHLFGDTIFEVAQKIQCQIWEELRLAVAVGIGDNPLLAKLALDNEAKDTLSHIAYWSYESVSNTIWKIPNLTDMWGIGKRTAKRLNALGIYSVYDLAQADAALLKKRLGVIGSQLYYHAHGIDRSRISQKHIIPPSSKSIGTSQVLERDYTKSKDIELIIREMTIVLSERLRQLEKQTSCVSLSISYSRKERSKSWTKQMTISPTDQTKVLSDTLLYLFREHEADGAVRTIGLSFGKLVNQPYQQLNLFDEPERQVKTSQLDKVVDQVKSHYGKTALFPASSLQESGTYIKRSQLLGGHQRDSTS</sequence>
<dbReference type="Gene3D" id="3.30.70.270">
    <property type="match status" value="1"/>
</dbReference>
<dbReference type="OrthoDB" id="9808813at2"/>
<dbReference type="Proteomes" id="UP000287101">
    <property type="component" value="Unassembled WGS sequence"/>
</dbReference>
<dbReference type="InterPro" id="IPR001126">
    <property type="entry name" value="UmuC"/>
</dbReference>
<dbReference type="Pfam" id="PF00817">
    <property type="entry name" value="IMS"/>
    <property type="match status" value="1"/>
</dbReference>
<dbReference type="InterPro" id="IPR024728">
    <property type="entry name" value="PolY_HhH_motif"/>
</dbReference>